<feature type="compositionally biased region" description="Pro residues" evidence="1">
    <location>
        <begin position="32"/>
        <end position="46"/>
    </location>
</feature>
<evidence type="ECO:0000256" key="1">
    <source>
        <dbReference type="SAM" id="MobiDB-lite"/>
    </source>
</evidence>
<comment type="caution">
    <text evidence="3">The sequence shown here is derived from an EMBL/GenBank/DDBJ whole genome shotgun (WGS) entry which is preliminary data.</text>
</comment>
<accession>A0A5D3KLE1</accession>
<feature type="chain" id="PRO_5023117344" evidence="2">
    <location>
        <begin position="23"/>
        <end position="190"/>
    </location>
</feature>
<reference evidence="3 4" key="1">
    <citation type="submission" date="2019-08" db="EMBL/GenBank/DDBJ databases">
        <title>Bradyrhizobium hipponensis sp. nov., a rhizobium isolated from a Lupinus angustifolius root nodule in Tunisia.</title>
        <authorList>
            <person name="Off K."/>
            <person name="Rejili M."/>
            <person name="Mars M."/>
            <person name="Brachmann A."/>
            <person name="Marin M."/>
        </authorList>
    </citation>
    <scope>NUCLEOTIDE SEQUENCE [LARGE SCALE GENOMIC DNA]</scope>
    <source>
        <strain evidence="3 4">CTAW71</strain>
    </source>
</reference>
<sequence>MQSRLVALAAAAALLSTGAAYAQQGAKKNAAPPAPAPAAQPTPAPTQPQAEGAPAQPGWIARCTSASRDAPLECAIEQNAVLTKTGQTIVLINIRIAPDTRTPVALLQLPLGLNLPVGAKLQVDEGKTVDLQIQTCENRGCYASTPIAPDLLASLKSGKQLKVSFQNMAKETIAIPMPLSDFAAAYDKIK</sequence>
<name>A0A5D3KLE1_9BRAD</name>
<dbReference type="Gene3D" id="2.60.40.1880">
    <property type="entry name" value="Invasion associated locus B (IalB) protein"/>
    <property type="match status" value="1"/>
</dbReference>
<feature type="region of interest" description="Disordered" evidence="1">
    <location>
        <begin position="26"/>
        <end position="57"/>
    </location>
</feature>
<dbReference type="InterPro" id="IPR038696">
    <property type="entry name" value="IalB_sf"/>
</dbReference>
<protein>
    <submittedName>
        <fullName evidence="3">Invasion associated locus B family protein</fullName>
    </submittedName>
</protein>
<dbReference type="InterPro" id="IPR010642">
    <property type="entry name" value="Invasion_prot_B"/>
</dbReference>
<dbReference type="Pfam" id="PF06776">
    <property type="entry name" value="IalB"/>
    <property type="match status" value="1"/>
</dbReference>
<keyword evidence="4" id="KW-1185">Reference proteome</keyword>
<organism evidence="3 4">
    <name type="scientific">Bradyrhizobium rifense</name>
    <dbReference type="NCBI Taxonomy" id="515499"/>
    <lineage>
        <taxon>Bacteria</taxon>
        <taxon>Pseudomonadati</taxon>
        <taxon>Pseudomonadota</taxon>
        <taxon>Alphaproteobacteria</taxon>
        <taxon>Hyphomicrobiales</taxon>
        <taxon>Nitrobacteraceae</taxon>
        <taxon>Bradyrhizobium</taxon>
    </lineage>
</organism>
<dbReference type="OrthoDB" id="7565159at2"/>
<evidence type="ECO:0000256" key="2">
    <source>
        <dbReference type="SAM" id="SignalP"/>
    </source>
</evidence>
<dbReference type="Proteomes" id="UP000324758">
    <property type="component" value="Unassembled WGS sequence"/>
</dbReference>
<evidence type="ECO:0000313" key="3">
    <source>
        <dbReference type="EMBL" id="TYL98197.1"/>
    </source>
</evidence>
<dbReference type="EMBL" id="VSSS01000013">
    <property type="protein sequence ID" value="TYL98197.1"/>
    <property type="molecule type" value="Genomic_DNA"/>
</dbReference>
<feature type="compositionally biased region" description="Low complexity" evidence="1">
    <location>
        <begin position="47"/>
        <end position="57"/>
    </location>
</feature>
<evidence type="ECO:0000313" key="4">
    <source>
        <dbReference type="Proteomes" id="UP000324758"/>
    </source>
</evidence>
<proteinExistence type="predicted"/>
<gene>
    <name evidence="3" type="ORF">FXB40_06925</name>
</gene>
<keyword evidence="2" id="KW-0732">Signal</keyword>
<dbReference type="AlphaFoldDB" id="A0A5D3KLE1"/>
<feature type="signal peptide" evidence="2">
    <location>
        <begin position="1"/>
        <end position="22"/>
    </location>
</feature>